<sequence length="247" mass="28529">MGGTTKEVAGYGDILPILEAFPHEQLFSACAWRRAMVYRYWRCVPKSEQQNACNFVAHCDRYQIYGNISKRSEMPLTSKMVVVLFNVWGIDFMAPSPSSYGYDYILVAIDYVPKWIEAIVTKTNDSKIVMGRVTFATSLLMHLLRKYNITHKVATPYHPQTLGQAYRTTYKTPIGMSPYRVVFGKACHLPVELENRAYWAIKRLNFEMKAGDMRKMQVSELDQLRNEAYENGKIYKERSPNGRVHSQ</sequence>
<gene>
    <name evidence="1" type="ORF">L3X38_012197</name>
</gene>
<evidence type="ECO:0008006" key="3">
    <source>
        <dbReference type="Google" id="ProtNLM"/>
    </source>
</evidence>
<dbReference type="InterPro" id="IPR052160">
    <property type="entry name" value="Gypsy_RT_Integrase-like"/>
</dbReference>
<organism evidence="1 2">
    <name type="scientific">Prunus dulcis</name>
    <name type="common">Almond</name>
    <name type="synonym">Amygdalus dulcis</name>
    <dbReference type="NCBI Taxonomy" id="3755"/>
    <lineage>
        <taxon>Eukaryota</taxon>
        <taxon>Viridiplantae</taxon>
        <taxon>Streptophyta</taxon>
        <taxon>Embryophyta</taxon>
        <taxon>Tracheophyta</taxon>
        <taxon>Spermatophyta</taxon>
        <taxon>Magnoliopsida</taxon>
        <taxon>eudicotyledons</taxon>
        <taxon>Gunneridae</taxon>
        <taxon>Pentapetalae</taxon>
        <taxon>rosids</taxon>
        <taxon>fabids</taxon>
        <taxon>Rosales</taxon>
        <taxon>Rosaceae</taxon>
        <taxon>Amygdaloideae</taxon>
        <taxon>Amygdaleae</taxon>
        <taxon>Prunus</taxon>
    </lineage>
</organism>
<reference evidence="1 2" key="1">
    <citation type="journal article" date="2022" name="G3 (Bethesda)">
        <title>Whole-genome sequence and methylome profiling of the almond [Prunus dulcis (Mill.) D.A. Webb] cultivar 'Nonpareil'.</title>
        <authorList>
            <person name="D'Amico-Willman K.M."/>
            <person name="Ouma W.Z."/>
            <person name="Meulia T."/>
            <person name="Sideli G.M."/>
            <person name="Gradziel T.M."/>
            <person name="Fresnedo-Ramirez J."/>
        </authorList>
    </citation>
    <scope>NUCLEOTIDE SEQUENCE [LARGE SCALE GENOMIC DNA]</scope>
    <source>
        <strain evidence="1">Clone GOH B32 T37-40</strain>
    </source>
</reference>
<proteinExistence type="predicted"/>
<dbReference type="AlphaFoldDB" id="A0AAD4ZFS8"/>
<dbReference type="EMBL" id="JAJFAZ020000002">
    <property type="protein sequence ID" value="KAI5344320.1"/>
    <property type="molecule type" value="Genomic_DNA"/>
</dbReference>
<dbReference type="InterPro" id="IPR036397">
    <property type="entry name" value="RNaseH_sf"/>
</dbReference>
<keyword evidence="2" id="KW-1185">Reference proteome</keyword>
<dbReference type="PANTHER" id="PTHR47266">
    <property type="entry name" value="ENDONUCLEASE-RELATED"/>
    <property type="match status" value="1"/>
</dbReference>
<dbReference type="SUPFAM" id="SSF53098">
    <property type="entry name" value="Ribonuclease H-like"/>
    <property type="match status" value="1"/>
</dbReference>
<comment type="caution">
    <text evidence="1">The sequence shown here is derived from an EMBL/GenBank/DDBJ whole genome shotgun (WGS) entry which is preliminary data.</text>
</comment>
<dbReference type="InterPro" id="IPR012337">
    <property type="entry name" value="RNaseH-like_sf"/>
</dbReference>
<name>A0AAD4ZFS8_PRUDU</name>
<dbReference type="GO" id="GO:0003676">
    <property type="term" value="F:nucleic acid binding"/>
    <property type="evidence" value="ECO:0007669"/>
    <property type="project" value="InterPro"/>
</dbReference>
<dbReference type="Gene3D" id="3.30.420.10">
    <property type="entry name" value="Ribonuclease H-like superfamily/Ribonuclease H"/>
    <property type="match status" value="1"/>
</dbReference>
<accession>A0AAD4ZFS8</accession>
<protein>
    <recommendedName>
        <fullName evidence="3">Integrase catalytic domain-containing protein</fullName>
    </recommendedName>
</protein>
<evidence type="ECO:0000313" key="1">
    <source>
        <dbReference type="EMBL" id="KAI5344320.1"/>
    </source>
</evidence>
<dbReference type="Proteomes" id="UP001054821">
    <property type="component" value="Chromosome 2"/>
</dbReference>
<evidence type="ECO:0000313" key="2">
    <source>
        <dbReference type="Proteomes" id="UP001054821"/>
    </source>
</evidence>